<evidence type="ECO:0000313" key="2">
    <source>
        <dbReference type="Proteomes" id="UP000037035"/>
    </source>
</evidence>
<gene>
    <name evidence="1" type="ORF">VP01_9222g1</name>
</gene>
<sequence>MRKLLKQSTGWDQRTNYTTLLMDSTTSPASQCSNPKMSKYSFEHGLLLHRHQIVVPQDLALLREIICSHHNSKLAGHPGRAVETTLLIM</sequence>
<dbReference type="Proteomes" id="UP000037035">
    <property type="component" value="Unassembled WGS sequence"/>
</dbReference>
<reference evidence="1 2" key="1">
    <citation type="submission" date="2015-08" db="EMBL/GenBank/DDBJ databases">
        <title>Next Generation Sequencing and Analysis of the Genome of Puccinia sorghi L Schw, the Causal Agent of Maize Common Rust.</title>
        <authorList>
            <person name="Rochi L."/>
            <person name="Burguener G."/>
            <person name="Darino M."/>
            <person name="Turjanski A."/>
            <person name="Kreff E."/>
            <person name="Dieguez M.J."/>
            <person name="Sacco F."/>
        </authorList>
    </citation>
    <scope>NUCLEOTIDE SEQUENCE [LARGE SCALE GENOMIC DNA]</scope>
    <source>
        <strain evidence="1 2">RO10H11247</strain>
    </source>
</reference>
<evidence type="ECO:0000313" key="1">
    <source>
        <dbReference type="EMBL" id="KNZ44378.1"/>
    </source>
</evidence>
<name>A0A0L6U7A1_9BASI</name>
<accession>A0A0L6U7A1</accession>
<feature type="non-terminal residue" evidence="1">
    <location>
        <position position="1"/>
    </location>
</feature>
<comment type="caution">
    <text evidence="1">The sequence shown here is derived from an EMBL/GenBank/DDBJ whole genome shotgun (WGS) entry which is preliminary data.</text>
</comment>
<dbReference type="AlphaFoldDB" id="A0A0L6U7A1"/>
<protein>
    <recommendedName>
        <fullName evidence="3">Integrase zinc-binding domain-containing protein</fullName>
    </recommendedName>
</protein>
<dbReference type="VEuPathDB" id="FungiDB:VP01_9222g1"/>
<keyword evidence="2" id="KW-1185">Reference proteome</keyword>
<organism evidence="1 2">
    <name type="scientific">Puccinia sorghi</name>
    <dbReference type="NCBI Taxonomy" id="27349"/>
    <lineage>
        <taxon>Eukaryota</taxon>
        <taxon>Fungi</taxon>
        <taxon>Dikarya</taxon>
        <taxon>Basidiomycota</taxon>
        <taxon>Pucciniomycotina</taxon>
        <taxon>Pucciniomycetes</taxon>
        <taxon>Pucciniales</taxon>
        <taxon>Pucciniaceae</taxon>
        <taxon>Puccinia</taxon>
    </lineage>
</organism>
<dbReference type="EMBL" id="LAVV01014852">
    <property type="protein sequence ID" value="KNZ44378.1"/>
    <property type="molecule type" value="Genomic_DNA"/>
</dbReference>
<proteinExistence type="predicted"/>
<evidence type="ECO:0008006" key="3">
    <source>
        <dbReference type="Google" id="ProtNLM"/>
    </source>
</evidence>